<dbReference type="Gene3D" id="1.25.40.20">
    <property type="entry name" value="Ankyrin repeat-containing domain"/>
    <property type="match status" value="1"/>
</dbReference>
<dbReference type="PANTHER" id="PTHR24192">
    <property type="entry name" value="ANKYRIN REPEAT DOMAIN 40"/>
    <property type="match status" value="1"/>
</dbReference>
<evidence type="ECO:0000313" key="3">
    <source>
        <dbReference type="RefSeq" id="XP_030754209.1"/>
    </source>
</evidence>
<keyword evidence="1" id="KW-0040">ANK repeat</keyword>
<dbReference type="SMART" id="SM00248">
    <property type="entry name" value="ANK"/>
    <property type="match status" value="2"/>
</dbReference>
<dbReference type="Pfam" id="PF12796">
    <property type="entry name" value="Ank_2"/>
    <property type="match status" value="1"/>
</dbReference>
<feature type="repeat" description="ANK" evidence="1">
    <location>
        <begin position="38"/>
        <end position="70"/>
    </location>
</feature>
<dbReference type="OrthoDB" id="496981at2759"/>
<dbReference type="InterPro" id="IPR036770">
    <property type="entry name" value="Ankyrin_rpt-contain_sf"/>
</dbReference>
<dbReference type="PROSITE" id="PS50297">
    <property type="entry name" value="ANK_REP_REGION"/>
    <property type="match status" value="1"/>
</dbReference>
<proteinExistence type="predicted"/>
<protein>
    <submittedName>
        <fullName evidence="3">Ankyrin repeat domain-containing protein 40-like</fullName>
    </submittedName>
</protein>
<sequence>MANILEEKLREASCVGDLEAVETLLSQNVDVNSQNPVNGWTALHWACKRGNERIVNVLLRNGADKSLRNFNNETCTDICTYRNINELLGGRSTTPKIGDPAAYKFVPNYLRNAPLNAQVDVAPVKIKQSEFFGMQRTVLPTASNEELVLKVRIQGSPDPDFIEIEIPKWKLTYETLLKTCCEELYISEAQVERIRKLPDTRLRKDNDVRRLTDFQALEVVLRDVGTEKSTNCYQSISSCKNQTILY</sequence>
<dbReference type="SUPFAM" id="SSF48403">
    <property type="entry name" value="Ankyrin repeat"/>
    <property type="match status" value="1"/>
</dbReference>
<reference evidence="3" key="1">
    <citation type="submission" date="2025-08" db="UniProtKB">
        <authorList>
            <consortium name="RefSeq"/>
        </authorList>
    </citation>
    <scope>IDENTIFICATION</scope>
    <source>
        <tissue evidence="3">Gonads</tissue>
    </source>
</reference>
<dbReference type="GeneID" id="115881000"/>
<evidence type="ECO:0000256" key="1">
    <source>
        <dbReference type="PROSITE-ProRule" id="PRU00023"/>
    </source>
</evidence>
<dbReference type="Proteomes" id="UP000504635">
    <property type="component" value="Unplaced"/>
</dbReference>
<evidence type="ECO:0000313" key="2">
    <source>
        <dbReference type="Proteomes" id="UP000504635"/>
    </source>
</evidence>
<dbReference type="PANTHER" id="PTHR24192:SF3">
    <property type="entry name" value="ANKYRIN REPEAT DOMAIN 40"/>
    <property type="match status" value="1"/>
</dbReference>
<dbReference type="AlphaFoldDB" id="A0A6J2XUG9"/>
<dbReference type="InterPro" id="IPR039195">
    <property type="entry name" value="ANKRD40"/>
</dbReference>
<dbReference type="PROSITE" id="PS50088">
    <property type="entry name" value="ANK_REPEAT"/>
    <property type="match status" value="1"/>
</dbReference>
<dbReference type="InParanoid" id="A0A6J2XUG9"/>
<name>A0A6J2XUG9_SITOR</name>
<organism evidence="2 3">
    <name type="scientific">Sitophilus oryzae</name>
    <name type="common">Rice weevil</name>
    <name type="synonym">Curculio oryzae</name>
    <dbReference type="NCBI Taxonomy" id="7048"/>
    <lineage>
        <taxon>Eukaryota</taxon>
        <taxon>Metazoa</taxon>
        <taxon>Ecdysozoa</taxon>
        <taxon>Arthropoda</taxon>
        <taxon>Hexapoda</taxon>
        <taxon>Insecta</taxon>
        <taxon>Pterygota</taxon>
        <taxon>Neoptera</taxon>
        <taxon>Endopterygota</taxon>
        <taxon>Coleoptera</taxon>
        <taxon>Polyphaga</taxon>
        <taxon>Cucujiformia</taxon>
        <taxon>Curculionidae</taxon>
        <taxon>Dryophthorinae</taxon>
        <taxon>Sitophilus</taxon>
    </lineage>
</organism>
<dbReference type="RefSeq" id="XP_030754209.1">
    <property type="nucleotide sequence ID" value="XM_030898349.1"/>
</dbReference>
<keyword evidence="2" id="KW-1185">Reference proteome</keyword>
<accession>A0A6J2XUG9</accession>
<dbReference type="InterPro" id="IPR002110">
    <property type="entry name" value="Ankyrin_rpt"/>
</dbReference>
<gene>
    <name evidence="3" type="primary">LOC115881000</name>
</gene>
<dbReference type="KEGG" id="soy:115881000"/>